<reference evidence="2 3" key="1">
    <citation type="submission" date="2015-11" db="EMBL/GenBank/DDBJ databases">
        <title>Genomic analysis of 38 Legionella species identifies large and diverse effector repertoires.</title>
        <authorList>
            <person name="Burstein D."/>
            <person name="Amaro F."/>
            <person name="Zusman T."/>
            <person name="Lifshitz Z."/>
            <person name="Cohen O."/>
            <person name="Gilbert J.A."/>
            <person name="Pupko T."/>
            <person name="Shuman H.A."/>
            <person name="Segal G."/>
        </authorList>
    </citation>
    <scope>NUCLEOTIDE SEQUENCE [LARGE SCALE GENOMIC DNA]</scope>
    <source>
        <strain evidence="2 3">CDC#1442-AUS-E</strain>
    </source>
</reference>
<dbReference type="Proteomes" id="UP000054618">
    <property type="component" value="Unassembled WGS sequence"/>
</dbReference>
<dbReference type="UniPathway" id="UPA00544"/>
<dbReference type="GO" id="GO:0016301">
    <property type="term" value="F:kinase activity"/>
    <property type="evidence" value="ECO:0007669"/>
    <property type="project" value="UniProtKB-KW"/>
</dbReference>
<dbReference type="PATRIC" id="fig|45073.5.peg.353"/>
<keyword evidence="3" id="KW-1185">Reference proteome</keyword>
<dbReference type="Gene3D" id="3.30.420.40">
    <property type="match status" value="2"/>
</dbReference>
<dbReference type="GO" id="GO:0009254">
    <property type="term" value="P:peptidoglycan turnover"/>
    <property type="evidence" value="ECO:0007669"/>
    <property type="project" value="UniProtKB-UniRule"/>
</dbReference>
<keyword evidence="1" id="KW-0547">Nucleotide-binding</keyword>
<dbReference type="HAMAP" id="MF_01270">
    <property type="entry name" value="AnhMurNAc_kinase"/>
    <property type="match status" value="1"/>
</dbReference>
<keyword evidence="1 2" id="KW-0418">Kinase</keyword>
<proteinExistence type="inferred from homology"/>
<comment type="caution">
    <text evidence="2">The sequence shown here is derived from an EMBL/GenBank/DDBJ whole genome shotgun (WGS) entry which is preliminary data.</text>
</comment>
<dbReference type="PANTHER" id="PTHR30605">
    <property type="entry name" value="ANHYDRO-N-ACETYLMURAMIC ACID KINASE"/>
    <property type="match status" value="1"/>
</dbReference>
<evidence type="ECO:0000313" key="2">
    <source>
        <dbReference type="EMBL" id="KTD51484.1"/>
    </source>
</evidence>
<keyword evidence="1" id="KW-0067">ATP-binding</keyword>
<sequence length="389" mass="42732">MRTENLMKFYLGLMSGTSMDGIDAALIDENNNFIDGLTRPYNYQVRDSILSVSQGEKKTIAEFNQLHTLIGREFAAAARELILRHEDKKPWIQAIGSHGQTLCHDAGAQIPYTVQLGCGHTIAEATGITVVADFRTRDLIVGGEGAPFAPAYHQEIFRHLGTPLAIVNIGGISNITCLHSETAISGFDLGPGNCLMDQWISLHLGKSYDKNGEWAGQGTIIRELIEQLLNDSYFKRPAPKSIGKEYFSLDWLSRYLKADYHPEDVQASLLFLTAKTIAMGIQQIFPEPVTVLICGGGAHNNELLQSLQALLSAYTVKSSNDFNIHADYIEAMMFAWFAAKTMNQIPFNLKSITGAKYPAILGAIYSAGIDKRNPNGCNVPFDLTLGTLV</sequence>
<dbReference type="NCBIfam" id="NF007139">
    <property type="entry name" value="PRK09585.1-3"/>
    <property type="match status" value="1"/>
</dbReference>
<dbReference type="GO" id="GO:0016773">
    <property type="term" value="F:phosphotransferase activity, alcohol group as acceptor"/>
    <property type="evidence" value="ECO:0007669"/>
    <property type="project" value="UniProtKB-UniRule"/>
</dbReference>
<dbReference type="STRING" id="45073.Lqui_0328"/>
<dbReference type="PANTHER" id="PTHR30605:SF0">
    <property type="entry name" value="ANHYDRO-N-ACETYLMURAMIC ACID KINASE"/>
    <property type="match status" value="1"/>
</dbReference>
<dbReference type="InterPro" id="IPR043129">
    <property type="entry name" value="ATPase_NBD"/>
</dbReference>
<name>A0A0W0Y3C6_9GAMM</name>
<dbReference type="GO" id="GO:0006040">
    <property type="term" value="P:amino sugar metabolic process"/>
    <property type="evidence" value="ECO:0007669"/>
    <property type="project" value="InterPro"/>
</dbReference>
<comment type="pathway">
    <text evidence="1">Amino-sugar metabolism; 1,6-anhydro-N-acetylmuramate degradation.</text>
</comment>
<keyword evidence="1" id="KW-0808">Transferase</keyword>
<comment type="pathway">
    <text evidence="1">Cell wall biogenesis; peptidoglycan recycling.</text>
</comment>
<dbReference type="SUPFAM" id="SSF53067">
    <property type="entry name" value="Actin-like ATPase domain"/>
    <property type="match status" value="1"/>
</dbReference>
<gene>
    <name evidence="1 2" type="primary">anmK</name>
    <name evidence="2" type="ORF">Lqui_0328</name>
</gene>
<feature type="binding site" evidence="1">
    <location>
        <begin position="16"/>
        <end position="23"/>
    </location>
    <ligand>
        <name>ATP</name>
        <dbReference type="ChEBI" id="CHEBI:30616"/>
    </ligand>
</feature>
<accession>A0A0W0Y3C6</accession>
<comment type="similarity">
    <text evidence="1">Belongs to the anhydro-N-acetylmuramic acid kinase family.</text>
</comment>
<dbReference type="GO" id="GO:0097175">
    <property type="term" value="P:1,6-anhydro-N-acetyl-beta-muramic acid catabolic process"/>
    <property type="evidence" value="ECO:0007669"/>
    <property type="project" value="UniProtKB-UniRule"/>
</dbReference>
<keyword evidence="1" id="KW-0119">Carbohydrate metabolism</keyword>
<dbReference type="EC" id="2.7.1.170" evidence="1"/>
<dbReference type="InterPro" id="IPR005338">
    <property type="entry name" value="Anhydro_N_Ac-Mur_kinase"/>
</dbReference>
<evidence type="ECO:0000256" key="1">
    <source>
        <dbReference type="HAMAP-Rule" id="MF_01270"/>
    </source>
</evidence>
<comment type="catalytic activity">
    <reaction evidence="1">
        <text>1,6-anhydro-N-acetyl-beta-muramate + ATP + H2O = N-acetyl-D-muramate 6-phosphate + ADP + H(+)</text>
        <dbReference type="Rhea" id="RHEA:24952"/>
        <dbReference type="ChEBI" id="CHEBI:15377"/>
        <dbReference type="ChEBI" id="CHEBI:15378"/>
        <dbReference type="ChEBI" id="CHEBI:30616"/>
        <dbReference type="ChEBI" id="CHEBI:58690"/>
        <dbReference type="ChEBI" id="CHEBI:58722"/>
        <dbReference type="ChEBI" id="CHEBI:456216"/>
        <dbReference type="EC" id="2.7.1.170"/>
    </reaction>
</comment>
<evidence type="ECO:0000313" key="3">
    <source>
        <dbReference type="Proteomes" id="UP000054618"/>
    </source>
</evidence>
<dbReference type="UniPathway" id="UPA00343"/>
<comment type="function">
    <text evidence="1">Catalyzes the specific phosphorylation of 1,6-anhydro-N-acetylmuramic acid (anhMurNAc) with the simultaneous cleavage of the 1,6-anhydro ring, generating MurNAc-6-P. Is required for the utilization of anhMurNAc either imported from the medium or derived from its own cell wall murein, and thus plays a role in cell wall recycling.</text>
</comment>
<protein>
    <recommendedName>
        <fullName evidence="1">Anhydro-N-acetylmuramic acid kinase</fullName>
        <ecNumber evidence="1">2.7.1.170</ecNumber>
    </recommendedName>
    <alternativeName>
        <fullName evidence="1">AnhMurNAc kinase</fullName>
    </alternativeName>
</protein>
<dbReference type="AlphaFoldDB" id="A0A0W0Y3C6"/>
<organism evidence="2 3">
    <name type="scientific">Legionella quinlivanii</name>
    <dbReference type="NCBI Taxonomy" id="45073"/>
    <lineage>
        <taxon>Bacteria</taxon>
        <taxon>Pseudomonadati</taxon>
        <taxon>Pseudomonadota</taxon>
        <taxon>Gammaproteobacteria</taxon>
        <taxon>Legionellales</taxon>
        <taxon>Legionellaceae</taxon>
        <taxon>Legionella</taxon>
    </lineage>
</organism>
<dbReference type="GO" id="GO:0005524">
    <property type="term" value="F:ATP binding"/>
    <property type="evidence" value="ECO:0007669"/>
    <property type="project" value="UniProtKB-UniRule"/>
</dbReference>
<dbReference type="EMBL" id="LNYS01000006">
    <property type="protein sequence ID" value="KTD51484.1"/>
    <property type="molecule type" value="Genomic_DNA"/>
</dbReference>
<dbReference type="Pfam" id="PF03702">
    <property type="entry name" value="AnmK"/>
    <property type="match status" value="1"/>
</dbReference>